<protein>
    <submittedName>
        <fullName evidence="1">Uncharacterized protein</fullName>
    </submittedName>
</protein>
<reference evidence="1" key="1">
    <citation type="submission" date="2022-07" db="EMBL/GenBank/DDBJ databases">
        <title>Genome Sequence of Phlebia brevispora.</title>
        <authorList>
            <person name="Buettner E."/>
        </authorList>
    </citation>
    <scope>NUCLEOTIDE SEQUENCE</scope>
    <source>
        <strain evidence="1">MPL23</strain>
    </source>
</reference>
<dbReference type="EMBL" id="JANHOG010001629">
    <property type="protein sequence ID" value="KAJ3534081.1"/>
    <property type="molecule type" value="Genomic_DNA"/>
</dbReference>
<dbReference type="Proteomes" id="UP001148662">
    <property type="component" value="Unassembled WGS sequence"/>
</dbReference>
<keyword evidence="2" id="KW-1185">Reference proteome</keyword>
<evidence type="ECO:0000313" key="2">
    <source>
        <dbReference type="Proteomes" id="UP001148662"/>
    </source>
</evidence>
<organism evidence="1 2">
    <name type="scientific">Phlebia brevispora</name>
    <dbReference type="NCBI Taxonomy" id="194682"/>
    <lineage>
        <taxon>Eukaryota</taxon>
        <taxon>Fungi</taxon>
        <taxon>Dikarya</taxon>
        <taxon>Basidiomycota</taxon>
        <taxon>Agaricomycotina</taxon>
        <taxon>Agaricomycetes</taxon>
        <taxon>Polyporales</taxon>
        <taxon>Meruliaceae</taxon>
        <taxon>Phlebia</taxon>
    </lineage>
</organism>
<sequence length="744" mass="82585">MYRNPLRLHLRTYATSRRFDGIVRRGISDHATQFREPPLVFAFDIDGVLVRGAQALPAAKRALNILQGDNPMRMKIPFILMTNGGGLGEEERCRRLTSRLGFEIRPSQFIQAHTVLKTVVHKYADHPVLVLGGRNDDIRKVAERYGFKHAYTTLDVKAWNPAVWPFHDLTEAERASTKEVDFSKTPIRAIFVYHDPRNWALDVQVICDVILSGGLIGGPYKDPDGSVELIFCNPDLLWRNEFDRPRIGQGGFRVAFQAVYKELTGSNYPYTQYGKPTAATYQFAETVLRKILEDLQGKAVHQMPSVYMVGDNPESDIAGANGAGWHSVLVHTGVYEPENGPPTHTPSYEANDVEEAIRIRMRVFSLWICVVYVCSSTGGMTERLRRIQVVQGQDVEMIPRAARRSSLECLAQGSSATWVQMASLGKEEDVDGLLPVARRSLRIQAREIMKAEANTTESERPPGPVSLHAEATLKQETHDELPVPNKTPRKRKAKSSTPQSATKRVKAASASPSKTEYAPPELFAHLAPLPDLLRPGLDILFCGINPGVESARVGHHFAHRSNRFWKALFLSGLTSRVLLPSEEALLPTEYNIGLTDLVERPTAAAAQLSRTADMVAGVPHLLAKIYQCRPAVVCFVGRSIADVFCSHAFDPPKKPPKGTDKQEVWGLRPLKLVYSQSEEHESPFKETLFFVIPSTSGANAAYNISDTVRLLEALRKNVGLIKSGGMDTTYMDVIPFPPQSAPAI</sequence>
<name>A0ACC1S888_9APHY</name>
<proteinExistence type="predicted"/>
<accession>A0ACC1S888</accession>
<comment type="caution">
    <text evidence="1">The sequence shown here is derived from an EMBL/GenBank/DDBJ whole genome shotgun (WGS) entry which is preliminary data.</text>
</comment>
<evidence type="ECO:0000313" key="1">
    <source>
        <dbReference type="EMBL" id="KAJ3534081.1"/>
    </source>
</evidence>
<gene>
    <name evidence="1" type="ORF">NM688_g7188</name>
</gene>